<accession>A0ABM6RNX2</accession>
<evidence type="ECO:0000313" key="10">
    <source>
        <dbReference type="Proteomes" id="UP000325292"/>
    </source>
</evidence>
<feature type="transmembrane region" description="Helical" evidence="7">
    <location>
        <begin position="187"/>
        <end position="204"/>
    </location>
</feature>
<feature type="domain" description="Glycine transporter" evidence="8">
    <location>
        <begin position="20"/>
        <end position="91"/>
    </location>
</feature>
<evidence type="ECO:0000256" key="7">
    <source>
        <dbReference type="SAM" id="Phobius"/>
    </source>
</evidence>
<keyword evidence="4 7" id="KW-0812">Transmembrane</keyword>
<dbReference type="Proteomes" id="UP000325292">
    <property type="component" value="Chromosome"/>
</dbReference>
<feature type="domain" description="Glycine transporter" evidence="8">
    <location>
        <begin position="107"/>
        <end position="176"/>
    </location>
</feature>
<sequence>MVGRWHSKRLKVGLHLVLTILSIIGSAAFAMSGALVAIEEDYDIFGIMVLGFMTAFAGGMIRNLIVGLPIAMVWHQNGAFIAALIAILLAILSPSAVVKYGLKTMLIFDALGLSTFAVEGALYAARIHAPLSTVMVAAVMTGTGGGVIRDILAQRKPLVLRADIYAMWALLAGAIIGFQWIQTQKDWHIYTLIIAIFGLRLLSMKFHWRLPHARESLNSTP</sequence>
<protein>
    <recommendedName>
        <fullName evidence="8">Glycine transporter domain-containing protein</fullName>
    </recommendedName>
</protein>
<proteinExistence type="inferred from homology"/>
<dbReference type="Pfam" id="PF03458">
    <property type="entry name" value="Gly_transporter"/>
    <property type="match status" value="2"/>
</dbReference>
<feature type="transmembrane region" description="Helical" evidence="7">
    <location>
        <begin position="77"/>
        <end position="98"/>
    </location>
</feature>
<dbReference type="PANTHER" id="PTHR30506">
    <property type="entry name" value="INNER MEMBRANE PROTEIN"/>
    <property type="match status" value="1"/>
</dbReference>
<evidence type="ECO:0000256" key="5">
    <source>
        <dbReference type="ARBA" id="ARBA00022989"/>
    </source>
</evidence>
<feature type="transmembrane region" description="Helical" evidence="7">
    <location>
        <begin position="44"/>
        <end position="65"/>
    </location>
</feature>
<keyword evidence="5 7" id="KW-1133">Transmembrane helix</keyword>
<evidence type="ECO:0000259" key="8">
    <source>
        <dbReference type="Pfam" id="PF03458"/>
    </source>
</evidence>
<evidence type="ECO:0000256" key="3">
    <source>
        <dbReference type="ARBA" id="ARBA00022475"/>
    </source>
</evidence>
<organism evidence="9 10">
    <name type="scientific">Sulfobacillus thermotolerans</name>
    <dbReference type="NCBI Taxonomy" id="338644"/>
    <lineage>
        <taxon>Bacteria</taxon>
        <taxon>Bacillati</taxon>
        <taxon>Bacillota</taxon>
        <taxon>Clostridia</taxon>
        <taxon>Eubacteriales</taxon>
        <taxon>Clostridiales Family XVII. Incertae Sedis</taxon>
        <taxon>Sulfobacillus</taxon>
    </lineage>
</organism>
<gene>
    <name evidence="9" type="ORF">BXT84_03175</name>
</gene>
<reference evidence="9 10" key="1">
    <citation type="journal article" date="2019" name="Sci. Rep.">
        <title>Sulfobacillus thermotolerans: new insights into resistance and metabolic capacities of acidophilic chemolithotrophs.</title>
        <authorList>
            <person name="Panyushkina A.E."/>
            <person name="Babenko V.V."/>
            <person name="Nikitina A.S."/>
            <person name="Selezneva O.V."/>
            <person name="Tsaplina I.A."/>
            <person name="Letarova M.A."/>
            <person name="Kostryukova E.S."/>
            <person name="Letarov A.V."/>
        </authorList>
    </citation>
    <scope>NUCLEOTIDE SEQUENCE [LARGE SCALE GENOMIC DNA]</scope>
    <source>
        <strain evidence="9 10">Kr1</strain>
    </source>
</reference>
<evidence type="ECO:0000256" key="2">
    <source>
        <dbReference type="ARBA" id="ARBA00008193"/>
    </source>
</evidence>
<evidence type="ECO:0000313" key="9">
    <source>
        <dbReference type="EMBL" id="AUW93073.1"/>
    </source>
</evidence>
<keyword evidence="6 7" id="KW-0472">Membrane</keyword>
<feature type="transmembrane region" description="Helical" evidence="7">
    <location>
        <begin position="12"/>
        <end position="38"/>
    </location>
</feature>
<evidence type="ECO:0000256" key="1">
    <source>
        <dbReference type="ARBA" id="ARBA00004651"/>
    </source>
</evidence>
<comment type="similarity">
    <text evidence="2">Belongs to the UPF0126 family.</text>
</comment>
<comment type="subcellular location">
    <subcellularLocation>
        <location evidence="1">Cell membrane</location>
        <topology evidence="1">Multi-pass membrane protein</topology>
    </subcellularLocation>
</comment>
<dbReference type="EMBL" id="CP019454">
    <property type="protein sequence ID" value="AUW93073.1"/>
    <property type="molecule type" value="Genomic_DNA"/>
</dbReference>
<keyword evidence="3" id="KW-1003">Cell membrane</keyword>
<evidence type="ECO:0000256" key="4">
    <source>
        <dbReference type="ARBA" id="ARBA00022692"/>
    </source>
</evidence>
<evidence type="ECO:0000256" key="6">
    <source>
        <dbReference type="ARBA" id="ARBA00023136"/>
    </source>
</evidence>
<dbReference type="InterPro" id="IPR005115">
    <property type="entry name" value="Gly_transporter"/>
</dbReference>
<keyword evidence="10" id="KW-1185">Reference proteome</keyword>
<feature type="transmembrane region" description="Helical" evidence="7">
    <location>
        <begin position="164"/>
        <end position="181"/>
    </location>
</feature>
<dbReference type="PANTHER" id="PTHR30506:SF3">
    <property type="entry name" value="UPF0126 INNER MEMBRANE PROTEIN YADS-RELATED"/>
    <property type="match status" value="1"/>
</dbReference>
<name>A0ABM6RNX2_9FIRM</name>